<dbReference type="EMBL" id="JBHUDJ010000006">
    <property type="protein sequence ID" value="MFD1587757.1"/>
    <property type="molecule type" value="Genomic_DNA"/>
</dbReference>
<dbReference type="AlphaFoldDB" id="A0ABD6CEW8"/>
<proteinExistence type="predicted"/>
<dbReference type="Proteomes" id="UP001597119">
    <property type="component" value="Unassembled WGS sequence"/>
</dbReference>
<keyword evidence="1" id="KW-1133">Transmembrane helix</keyword>
<keyword evidence="3" id="KW-1185">Reference proteome</keyword>
<reference evidence="2 3" key="1">
    <citation type="journal article" date="2019" name="Int. J. Syst. Evol. Microbiol.">
        <title>The Global Catalogue of Microorganisms (GCM) 10K type strain sequencing project: providing services to taxonomists for standard genome sequencing and annotation.</title>
        <authorList>
            <consortium name="The Broad Institute Genomics Platform"/>
            <consortium name="The Broad Institute Genome Sequencing Center for Infectious Disease"/>
            <person name="Wu L."/>
            <person name="Ma J."/>
        </authorList>
    </citation>
    <scope>NUCLEOTIDE SEQUENCE [LARGE SCALE GENOMIC DNA]</scope>
    <source>
        <strain evidence="2 3">CGMCC 1.12125</strain>
    </source>
</reference>
<keyword evidence="1" id="KW-0812">Transmembrane</keyword>
<sequence>MDADRRAGVIMLLGLTSGVGLFLLMGQFGYTGPLRWAALALGVAVPSGIIGHFQDREPPGAD</sequence>
<evidence type="ECO:0000313" key="2">
    <source>
        <dbReference type="EMBL" id="MFD1587757.1"/>
    </source>
</evidence>
<feature type="transmembrane region" description="Helical" evidence="1">
    <location>
        <begin position="34"/>
        <end position="53"/>
    </location>
</feature>
<accession>A0ABD6CEW8</accession>
<organism evidence="2 3">
    <name type="scientific">Halorientalis brevis</name>
    <dbReference type="NCBI Taxonomy" id="1126241"/>
    <lineage>
        <taxon>Archaea</taxon>
        <taxon>Methanobacteriati</taxon>
        <taxon>Methanobacteriota</taxon>
        <taxon>Stenosarchaea group</taxon>
        <taxon>Halobacteria</taxon>
        <taxon>Halobacteriales</taxon>
        <taxon>Haloarculaceae</taxon>
        <taxon>Halorientalis</taxon>
    </lineage>
</organism>
<name>A0ABD6CEW8_9EURY</name>
<keyword evidence="1" id="KW-0472">Membrane</keyword>
<comment type="caution">
    <text evidence="2">The sequence shown here is derived from an EMBL/GenBank/DDBJ whole genome shotgun (WGS) entry which is preliminary data.</text>
</comment>
<evidence type="ECO:0000313" key="3">
    <source>
        <dbReference type="Proteomes" id="UP001597119"/>
    </source>
</evidence>
<dbReference type="RefSeq" id="WP_247380709.1">
    <property type="nucleotide sequence ID" value="NZ_JALLGV010000008.1"/>
</dbReference>
<gene>
    <name evidence="2" type="ORF">ACFR9U_12245</name>
</gene>
<evidence type="ECO:0000256" key="1">
    <source>
        <dbReference type="SAM" id="Phobius"/>
    </source>
</evidence>
<evidence type="ECO:0008006" key="4">
    <source>
        <dbReference type="Google" id="ProtNLM"/>
    </source>
</evidence>
<feature type="transmembrane region" description="Helical" evidence="1">
    <location>
        <begin position="7"/>
        <end position="28"/>
    </location>
</feature>
<protein>
    <recommendedName>
        <fullName evidence="4">DUF2892 domain-containing protein</fullName>
    </recommendedName>
</protein>